<dbReference type="GO" id="GO:0016491">
    <property type="term" value="F:oxidoreductase activity"/>
    <property type="evidence" value="ECO:0007669"/>
    <property type="project" value="UniProtKB-KW"/>
</dbReference>
<dbReference type="PANTHER" id="PTHR47534">
    <property type="entry name" value="YALI0E05731P"/>
    <property type="match status" value="1"/>
</dbReference>
<organism evidence="3 4">
    <name type="scientific">Aspergillus taichungensis</name>
    <dbReference type="NCBI Taxonomy" id="482145"/>
    <lineage>
        <taxon>Eukaryota</taxon>
        <taxon>Fungi</taxon>
        <taxon>Dikarya</taxon>
        <taxon>Ascomycota</taxon>
        <taxon>Pezizomycotina</taxon>
        <taxon>Eurotiomycetes</taxon>
        <taxon>Eurotiomycetidae</taxon>
        <taxon>Eurotiales</taxon>
        <taxon>Aspergillaceae</taxon>
        <taxon>Aspergillus</taxon>
        <taxon>Aspergillus subgen. Circumdati</taxon>
    </lineage>
</organism>
<feature type="region of interest" description="Disordered" evidence="2">
    <location>
        <begin position="384"/>
        <end position="457"/>
    </location>
</feature>
<accession>A0A2J5I817</accession>
<keyword evidence="4" id="KW-1185">Reference proteome</keyword>
<feature type="compositionally biased region" description="Basic residues" evidence="2">
    <location>
        <begin position="436"/>
        <end position="445"/>
    </location>
</feature>
<proteinExistence type="predicted"/>
<dbReference type="InterPro" id="IPR036291">
    <property type="entry name" value="NAD(P)-bd_dom_sf"/>
</dbReference>
<sequence>MATLDQARQSNASLNAYRPDYVAVFVGATSGIGEATTRELATVVKKPTIYLVGRNEAIGSRIIDELKASNPEGSFHFIQSDVSLLRNVDEVCSEIKTHEKAVDLLFLSTGHLHMSKQDTKEGLENNHALRFYSRMRFIHNLLPLLNASTAPARVVSVLGPGTEGQIDETNLDLKKSWSFLSSAKYAATMNSLAMEHLAQQHPSISFVHVFPGIVHTTLLDKTVGGFVAPVMKFLSRPFALTLEQSGVWNTFISTSAAYPPAQPRDGARVGAPLAEGLKTAAASTGKVGGGSYLVNYNGADKTQTKLMADYRERGFPKKVWEHTLETFQRVLDPARKMGWNVDLSAITPGPGGTVMLGEGGIDAAARRYRERVRKQQEEADAVAKLKNGGAEKGSDAASEVTLTPGRDERDDGDRVSVEKKVAVEEGESQEGEEKRKNGKDKKKKGFREAWRGFRGVG</sequence>
<feature type="compositionally biased region" description="Basic and acidic residues" evidence="2">
    <location>
        <begin position="405"/>
        <end position="423"/>
    </location>
</feature>
<reference evidence="4" key="1">
    <citation type="submission" date="2017-12" db="EMBL/GenBank/DDBJ databases">
        <authorList>
            <consortium name="DOE Joint Genome Institute"/>
            <person name="Mondo S.J."/>
            <person name="Kjaerbolling I."/>
            <person name="Vesth T.C."/>
            <person name="Frisvad J.C."/>
            <person name="Nybo J.L."/>
            <person name="Theobald S."/>
            <person name="Kuo A."/>
            <person name="Bowyer P."/>
            <person name="Matsuda Y."/>
            <person name="Lyhne E.K."/>
            <person name="Kogle M.E."/>
            <person name="Clum A."/>
            <person name="Lipzen A."/>
            <person name="Salamov A."/>
            <person name="Ngan C.Y."/>
            <person name="Daum C."/>
            <person name="Chiniquy J."/>
            <person name="Barry K."/>
            <person name="LaButti K."/>
            <person name="Haridas S."/>
            <person name="Simmons B.A."/>
            <person name="Magnuson J.K."/>
            <person name="Mortensen U.H."/>
            <person name="Larsen T.O."/>
            <person name="Grigoriev I.V."/>
            <person name="Baker S.E."/>
            <person name="Andersen M.R."/>
            <person name="Nordberg H.P."/>
            <person name="Cantor M.N."/>
            <person name="Hua S.X."/>
        </authorList>
    </citation>
    <scope>NUCLEOTIDE SEQUENCE [LARGE SCALE GENOMIC DNA]</scope>
    <source>
        <strain evidence="4">IBT 19404</strain>
    </source>
</reference>
<name>A0A2J5I817_9EURO</name>
<dbReference type="Pfam" id="PF00106">
    <property type="entry name" value="adh_short"/>
    <property type="match status" value="1"/>
</dbReference>
<evidence type="ECO:0000313" key="3">
    <source>
        <dbReference type="EMBL" id="PLN86120.1"/>
    </source>
</evidence>
<dbReference type="EMBL" id="KZ559500">
    <property type="protein sequence ID" value="PLN86120.1"/>
    <property type="molecule type" value="Genomic_DNA"/>
</dbReference>
<keyword evidence="1" id="KW-0560">Oxidoreductase</keyword>
<dbReference type="Proteomes" id="UP000235023">
    <property type="component" value="Unassembled WGS sequence"/>
</dbReference>
<dbReference type="PANTHER" id="PTHR47534:SF3">
    <property type="entry name" value="ALCOHOL DEHYDROGENASE-LIKE C-TERMINAL DOMAIN-CONTAINING PROTEIN"/>
    <property type="match status" value="1"/>
</dbReference>
<protein>
    <recommendedName>
        <fullName evidence="5">Short-chain dehydrogenases/reductase</fullName>
    </recommendedName>
</protein>
<evidence type="ECO:0000256" key="2">
    <source>
        <dbReference type="SAM" id="MobiDB-lite"/>
    </source>
</evidence>
<dbReference type="Gene3D" id="3.40.50.720">
    <property type="entry name" value="NAD(P)-binding Rossmann-like Domain"/>
    <property type="match status" value="1"/>
</dbReference>
<dbReference type="InterPro" id="IPR052228">
    <property type="entry name" value="Sec_Metab_Biosynth_Oxidored"/>
</dbReference>
<dbReference type="AlphaFoldDB" id="A0A2J5I817"/>
<gene>
    <name evidence="3" type="ORF">BDW42DRAFT_190323</name>
</gene>
<dbReference type="InterPro" id="IPR002347">
    <property type="entry name" value="SDR_fam"/>
</dbReference>
<evidence type="ECO:0000313" key="4">
    <source>
        <dbReference type="Proteomes" id="UP000235023"/>
    </source>
</evidence>
<evidence type="ECO:0008006" key="5">
    <source>
        <dbReference type="Google" id="ProtNLM"/>
    </source>
</evidence>
<evidence type="ECO:0000256" key="1">
    <source>
        <dbReference type="ARBA" id="ARBA00023002"/>
    </source>
</evidence>
<dbReference type="OrthoDB" id="2898509at2759"/>
<dbReference type="SUPFAM" id="SSF51735">
    <property type="entry name" value="NAD(P)-binding Rossmann-fold domains"/>
    <property type="match status" value="1"/>
</dbReference>